<evidence type="ECO:0000313" key="1">
    <source>
        <dbReference type="EMBL" id="MBB5198687.1"/>
    </source>
</evidence>
<gene>
    <name evidence="1" type="ORF">HNR39_000497</name>
</gene>
<sequence>MISKWISILLIVGGLATMLYVQRGSLSAAKGRADRAEKNVSERDAIIDTLNAINARHRAATVKLQADHAGIAATLSARETLIKKLQHENATIRHWAESPLPDAIARLRQRPAVTGATAYRQRLSAGHPLPAPSQRADD</sequence>
<accession>A0A840RKE6</accession>
<dbReference type="EMBL" id="JACHHQ010000001">
    <property type="protein sequence ID" value="MBB5198687.1"/>
    <property type="molecule type" value="Genomic_DNA"/>
</dbReference>
<comment type="caution">
    <text evidence="1">The sequence shown here is derived from an EMBL/GenBank/DDBJ whole genome shotgun (WGS) entry which is preliminary data.</text>
</comment>
<reference evidence="1 2" key="1">
    <citation type="submission" date="2020-08" db="EMBL/GenBank/DDBJ databases">
        <title>Genomic Encyclopedia of Type Strains, Phase IV (KMG-IV): sequencing the most valuable type-strain genomes for metagenomic binning, comparative biology and taxonomic classification.</title>
        <authorList>
            <person name="Goeker M."/>
        </authorList>
    </citation>
    <scope>NUCLEOTIDE SEQUENCE [LARGE SCALE GENOMIC DNA]</scope>
    <source>
        <strain evidence="1 2">DSM 23240</strain>
    </source>
</reference>
<protein>
    <submittedName>
        <fullName evidence="1">LysB family phage lysis regulatory protein</fullName>
    </submittedName>
</protein>
<dbReference type="NCBIfam" id="TIGR03495">
    <property type="entry name" value="phage_LysB"/>
    <property type="match status" value="1"/>
</dbReference>
<dbReference type="RefSeq" id="WP_168052820.1">
    <property type="nucleotide sequence ID" value="NZ_JAAOZT010000002.1"/>
</dbReference>
<name>A0A840RKE6_9BURK</name>
<keyword evidence="2" id="KW-1185">Reference proteome</keyword>
<proteinExistence type="predicted"/>
<dbReference type="Proteomes" id="UP000571084">
    <property type="component" value="Unassembled WGS sequence"/>
</dbReference>
<dbReference type="AlphaFoldDB" id="A0A840RKE6"/>
<evidence type="ECO:0000313" key="2">
    <source>
        <dbReference type="Proteomes" id="UP000571084"/>
    </source>
</evidence>
<dbReference type="InterPro" id="IPR020000">
    <property type="entry name" value="Phage_P2_LysB"/>
</dbReference>
<organism evidence="1 2">
    <name type="scientific">Glaciimonas immobilis</name>
    <dbReference type="NCBI Taxonomy" id="728004"/>
    <lineage>
        <taxon>Bacteria</taxon>
        <taxon>Pseudomonadati</taxon>
        <taxon>Pseudomonadota</taxon>
        <taxon>Betaproteobacteria</taxon>
        <taxon>Burkholderiales</taxon>
        <taxon>Oxalobacteraceae</taxon>
        <taxon>Glaciimonas</taxon>
    </lineage>
</organism>